<dbReference type="AlphaFoldDB" id="A0A1Q8W3N2"/>
<proteinExistence type="predicted"/>
<dbReference type="EMBL" id="MSKI01000017">
    <property type="protein sequence ID" value="OLO56383.1"/>
    <property type="molecule type" value="Genomic_DNA"/>
</dbReference>
<name>A0A1Q8W3N2_9ACTO</name>
<organism evidence="1 2">
    <name type="scientific">Actinomyces oris</name>
    <dbReference type="NCBI Taxonomy" id="544580"/>
    <lineage>
        <taxon>Bacteria</taxon>
        <taxon>Bacillati</taxon>
        <taxon>Actinomycetota</taxon>
        <taxon>Actinomycetes</taxon>
        <taxon>Actinomycetales</taxon>
        <taxon>Actinomycetaceae</taxon>
        <taxon>Actinomyces</taxon>
    </lineage>
</organism>
<sequence>MGVAEAAATASASVSTIAGPAEAADFAEADDDTVAALAALAVVRGAAAVAAGSVPTAWPSAEVPETAGA</sequence>
<comment type="caution">
    <text evidence="1">The sequence shown here is derived from an EMBL/GenBank/DDBJ whole genome shotgun (WGS) entry which is preliminary data.</text>
</comment>
<gene>
    <name evidence="1" type="ORF">BKH30_01880</name>
</gene>
<evidence type="ECO:0000313" key="2">
    <source>
        <dbReference type="Proteomes" id="UP000186855"/>
    </source>
</evidence>
<dbReference type="Proteomes" id="UP000186855">
    <property type="component" value="Unassembled WGS sequence"/>
</dbReference>
<protein>
    <submittedName>
        <fullName evidence="1">Uncharacterized protein</fullName>
    </submittedName>
</protein>
<reference evidence="1 2" key="1">
    <citation type="submission" date="2016-12" db="EMBL/GenBank/DDBJ databases">
        <title>Genomic comparison of strains in the 'Actinomyces naeslundii' group.</title>
        <authorList>
            <person name="Mughal S.R."/>
            <person name="Do T."/>
            <person name="Gilbert S.C."/>
            <person name="Witherden E.A."/>
            <person name="Didelot X."/>
            <person name="Beighton D."/>
        </authorList>
    </citation>
    <scope>NUCLEOTIDE SEQUENCE [LARGE SCALE GENOMIC DNA]</scope>
    <source>
        <strain evidence="1 2">S24V</strain>
    </source>
</reference>
<accession>A0A1Q8W3N2</accession>
<evidence type="ECO:0000313" key="1">
    <source>
        <dbReference type="EMBL" id="OLO56383.1"/>
    </source>
</evidence>